<sequence length="67" mass="7807">MTRLRSMYLLIKSLFKSLDNLLSGVGNMIESYKIAKYIESIKTGNKPEINMNTILIDAMFYKKERTK</sequence>
<keyword evidence="2" id="KW-1185">Reference proteome</keyword>
<comment type="caution">
    <text evidence="1">The sequence shown here is derived from an EMBL/GenBank/DDBJ whole genome shotgun (WGS) entry which is preliminary data.</text>
</comment>
<reference evidence="1 2" key="1">
    <citation type="journal article" date="2018" name="Front. Microbiol.">
        <title>Description and Comparative Genomics of Macrococcus caseolyticus subsp. hominis subsp. nov., Macrococcus goetzii sp. nov., Macrococcus epidermidis sp. nov., and Macrococcus bohemicus sp. nov., Novel Macrococci From Human Clinical Material With Virulence Potential and Suspected Uptake of Foreign DNA by Natural Transformation.</title>
        <authorList>
            <person name="Maslanova I."/>
            <person name="Wertheimer Z."/>
            <person name="Sedlacek I."/>
            <person name="Svec P."/>
            <person name="Indrakova A."/>
            <person name="Kovarovic V."/>
            <person name="Schumann P."/>
            <person name="Sproer C."/>
            <person name="Kralova S."/>
            <person name="Sedo O."/>
            <person name="Kristofova L."/>
            <person name="Vrbovska V."/>
            <person name="Fuzik T."/>
            <person name="Petras P."/>
            <person name="Zdrahal Z."/>
            <person name="Ruzickova V."/>
            <person name="Doskar J."/>
            <person name="Pantucek R."/>
        </authorList>
    </citation>
    <scope>NUCLEOTIDE SEQUENCE [LARGE SCALE GENOMIC DNA]</scope>
    <source>
        <strain evidence="1 2">01/688</strain>
    </source>
</reference>
<protein>
    <submittedName>
        <fullName evidence="1">Uncharacterized protein</fullName>
    </submittedName>
</protein>
<dbReference type="AlphaFoldDB" id="A0A327ZS53"/>
<dbReference type="RefSeq" id="WP_111715603.1">
    <property type="nucleotide sequence ID" value="NZ_JBHSSR010000004.1"/>
</dbReference>
<evidence type="ECO:0000313" key="2">
    <source>
        <dbReference type="Proteomes" id="UP000249808"/>
    </source>
</evidence>
<name>A0A327ZS53_9STAP</name>
<organism evidence="1 2">
    <name type="scientific">Macrococcus epidermidis</name>
    <dbReference type="NCBI Taxonomy" id="1902580"/>
    <lineage>
        <taxon>Bacteria</taxon>
        <taxon>Bacillati</taxon>
        <taxon>Bacillota</taxon>
        <taxon>Bacilli</taxon>
        <taxon>Bacillales</taxon>
        <taxon>Staphylococcaceae</taxon>
        <taxon>Macrococcus</taxon>
    </lineage>
</organism>
<accession>A0A327ZS53</accession>
<gene>
    <name evidence="1" type="ORF">BHU61_06650</name>
</gene>
<proteinExistence type="predicted"/>
<dbReference type="EMBL" id="PZJH01000002">
    <property type="protein sequence ID" value="RAK44987.1"/>
    <property type="molecule type" value="Genomic_DNA"/>
</dbReference>
<dbReference type="Proteomes" id="UP000249808">
    <property type="component" value="Unassembled WGS sequence"/>
</dbReference>
<evidence type="ECO:0000313" key="1">
    <source>
        <dbReference type="EMBL" id="RAK44987.1"/>
    </source>
</evidence>